<feature type="chain" id="PRO_5031279025" description="ABC transmembrane type-1 domain-containing protein" evidence="11">
    <location>
        <begin position="34"/>
        <end position="529"/>
    </location>
</feature>
<evidence type="ECO:0000256" key="3">
    <source>
        <dbReference type="ARBA" id="ARBA00010072"/>
    </source>
</evidence>
<dbReference type="Pfam" id="PF00528">
    <property type="entry name" value="BPD_transp_1"/>
    <property type="match status" value="1"/>
</dbReference>
<gene>
    <name evidence="13" type="ORF">SACS_1664</name>
</gene>
<dbReference type="InterPro" id="IPR010065">
    <property type="entry name" value="AA_ABC_transptr_permease_3TM"/>
</dbReference>
<evidence type="ECO:0000256" key="1">
    <source>
        <dbReference type="ARBA" id="ARBA00003159"/>
    </source>
</evidence>
<evidence type="ECO:0000256" key="6">
    <source>
        <dbReference type="ARBA" id="ARBA00022692"/>
    </source>
</evidence>
<keyword evidence="8 10" id="KW-1133">Transmembrane helix</keyword>
<keyword evidence="6 10" id="KW-0812">Transmembrane</keyword>
<dbReference type="GO" id="GO:0006865">
    <property type="term" value="P:amino acid transport"/>
    <property type="evidence" value="ECO:0007669"/>
    <property type="project" value="UniProtKB-KW"/>
</dbReference>
<dbReference type="PANTHER" id="PTHR30614:SF20">
    <property type="entry name" value="GLUTAMINE TRANSPORT SYSTEM PERMEASE PROTEIN GLNP"/>
    <property type="match status" value="1"/>
</dbReference>
<evidence type="ECO:0000256" key="5">
    <source>
        <dbReference type="ARBA" id="ARBA00022475"/>
    </source>
</evidence>
<evidence type="ECO:0000256" key="4">
    <source>
        <dbReference type="ARBA" id="ARBA00022448"/>
    </source>
</evidence>
<evidence type="ECO:0000313" key="13">
    <source>
        <dbReference type="EMBL" id="CDG34402.1"/>
    </source>
</evidence>
<name>A0A7U7J242_9PROT</name>
<evidence type="ECO:0000256" key="9">
    <source>
        <dbReference type="ARBA" id="ARBA00023136"/>
    </source>
</evidence>
<protein>
    <recommendedName>
        <fullName evidence="12">ABC transmembrane type-1 domain-containing protein</fullName>
    </recommendedName>
</protein>
<reference evidence="13 14" key="1">
    <citation type="journal article" date="2014" name="Genome Biol. Evol.">
        <title>Acetic acid bacteria genomes reveal functional traits for adaptation to life in insect guts.</title>
        <authorList>
            <person name="Chouaia B."/>
            <person name="Gaiarsa S."/>
            <person name="Crotti E."/>
            <person name="Comandatore F."/>
            <person name="Degli Esposti M."/>
            <person name="Ricci I."/>
            <person name="Alma A."/>
            <person name="Favia G."/>
            <person name="Bandi C."/>
            <person name="Daffonchio D."/>
        </authorList>
    </citation>
    <scope>NUCLEOTIDE SEQUENCE [LARGE SCALE GENOMIC DNA]</scope>
    <source>
        <strain evidence="14">AM169</strain>
    </source>
</reference>
<evidence type="ECO:0000313" key="14">
    <source>
        <dbReference type="Proteomes" id="UP000027590"/>
    </source>
</evidence>
<evidence type="ECO:0000256" key="2">
    <source>
        <dbReference type="ARBA" id="ARBA00004429"/>
    </source>
</evidence>
<organism evidence="13 14">
    <name type="scientific">Parasaccharibacter apium</name>
    <dbReference type="NCBI Taxonomy" id="1510841"/>
    <lineage>
        <taxon>Bacteria</taxon>
        <taxon>Pseudomonadati</taxon>
        <taxon>Pseudomonadota</taxon>
        <taxon>Alphaproteobacteria</taxon>
        <taxon>Acetobacterales</taxon>
        <taxon>Acetobacteraceae</taxon>
        <taxon>Parasaccharibacter</taxon>
    </lineage>
</organism>
<dbReference type="InterPro" id="IPR043429">
    <property type="entry name" value="ArtM/GltK/GlnP/TcyL/YhdX-like"/>
</dbReference>
<sequence>MNGGTVMKRVMFALALALFGLWGMAGLSAPAWAEGGTPAVASLRVPGATDDRDLPWASDGEANVPYVFHDPAHEGRMTGFEYDLMQTISARMGRHGRFVQNGWDGLIPGLSRDLYALVIDGIEMTPEHKAAVLFSRPYYVTVDRIVLRNDEKGLDTLDALKGHVVGTIKSTAAERLLLDHDPANVRSYDEETNLFSDLKNGRLDAILIDEPIALYYRSDDLKLVGPPIGRVAYGIAFPKNNPGLRDAVDSVLGDLMSDGTLHQILARWNLWTPQMADYTGDQTLSTVQPTAWVDYRQTMERMSGSSVQAMVHRYVSFLPLIGSGALMTLGVSALAMVLAVAMGLVLALARAYGVAPLRWLAGLYVEIVRGTPLLIQVLFIFYGLPAFGLRLSPFAAGVLSLGLNYAAYEAENYRAGLLSVPRGQMEAAIALNMTHMQALRLVIVPQAFRTVVPVMTNDFIALLKDSSLVSVITLTELSQTYIRLSSTYYDYIGTGLMVGLAYLLVGLPFVRLARMAEKRMGRVVAKGHH</sequence>
<dbReference type="GO" id="GO:0043190">
    <property type="term" value="C:ATP-binding cassette (ABC) transporter complex"/>
    <property type="evidence" value="ECO:0007669"/>
    <property type="project" value="InterPro"/>
</dbReference>
<dbReference type="Gene3D" id="1.10.3720.10">
    <property type="entry name" value="MetI-like"/>
    <property type="match status" value="1"/>
</dbReference>
<evidence type="ECO:0000256" key="10">
    <source>
        <dbReference type="RuleBase" id="RU363032"/>
    </source>
</evidence>
<dbReference type="SUPFAM" id="SSF161098">
    <property type="entry name" value="MetI-like"/>
    <property type="match status" value="1"/>
</dbReference>
<evidence type="ECO:0000256" key="7">
    <source>
        <dbReference type="ARBA" id="ARBA00022970"/>
    </source>
</evidence>
<dbReference type="NCBIfam" id="TIGR01726">
    <property type="entry name" value="HEQRo_perm_3TM"/>
    <property type="match status" value="1"/>
</dbReference>
<comment type="caution">
    <text evidence="13">The sequence shown here is derived from an EMBL/GenBank/DDBJ whole genome shotgun (WGS) entry which is preliminary data.</text>
</comment>
<feature type="signal peptide" evidence="11">
    <location>
        <begin position="1"/>
        <end position="33"/>
    </location>
</feature>
<dbReference type="SMART" id="SM00062">
    <property type="entry name" value="PBPb"/>
    <property type="match status" value="1"/>
</dbReference>
<keyword evidence="5" id="KW-1003">Cell membrane</keyword>
<dbReference type="Proteomes" id="UP000027590">
    <property type="component" value="Unassembled WGS sequence"/>
</dbReference>
<feature type="transmembrane region" description="Helical" evidence="10">
    <location>
        <begin position="325"/>
        <end position="349"/>
    </location>
</feature>
<dbReference type="PROSITE" id="PS50928">
    <property type="entry name" value="ABC_TM1"/>
    <property type="match status" value="1"/>
</dbReference>
<comment type="similarity">
    <text evidence="3">Belongs to the binding-protein-dependent transport system permease family. HisMQ subfamily.</text>
</comment>
<feature type="transmembrane region" description="Helical" evidence="10">
    <location>
        <begin position="361"/>
        <end position="384"/>
    </location>
</feature>
<evidence type="ECO:0000256" key="11">
    <source>
        <dbReference type="SAM" id="SignalP"/>
    </source>
</evidence>
<comment type="subcellular location">
    <subcellularLocation>
        <location evidence="2">Cell inner membrane</location>
        <topology evidence="2">Multi-pass membrane protein</topology>
    </subcellularLocation>
    <subcellularLocation>
        <location evidence="10">Cell membrane</location>
        <topology evidence="10">Multi-pass membrane protein</topology>
    </subcellularLocation>
</comment>
<dbReference type="GO" id="GO:0022857">
    <property type="term" value="F:transmembrane transporter activity"/>
    <property type="evidence" value="ECO:0007669"/>
    <property type="project" value="InterPro"/>
</dbReference>
<dbReference type="InterPro" id="IPR035906">
    <property type="entry name" value="MetI-like_sf"/>
</dbReference>
<feature type="domain" description="ABC transmembrane type-1" evidence="12">
    <location>
        <begin position="325"/>
        <end position="513"/>
    </location>
</feature>
<dbReference type="PANTHER" id="PTHR30614">
    <property type="entry name" value="MEMBRANE COMPONENT OF AMINO ACID ABC TRANSPORTER"/>
    <property type="match status" value="1"/>
</dbReference>
<evidence type="ECO:0000259" key="12">
    <source>
        <dbReference type="PROSITE" id="PS50928"/>
    </source>
</evidence>
<proteinExistence type="inferred from homology"/>
<dbReference type="Gene3D" id="3.40.190.10">
    <property type="entry name" value="Periplasmic binding protein-like II"/>
    <property type="match status" value="2"/>
</dbReference>
<dbReference type="AlphaFoldDB" id="A0A7U7J242"/>
<keyword evidence="11" id="KW-0732">Signal</keyword>
<dbReference type="EMBL" id="CBLY010000006">
    <property type="protein sequence ID" value="CDG34402.1"/>
    <property type="molecule type" value="Genomic_DNA"/>
</dbReference>
<dbReference type="CDD" id="cd13530">
    <property type="entry name" value="PBP2_peptides_like"/>
    <property type="match status" value="1"/>
</dbReference>
<dbReference type="SUPFAM" id="SSF53850">
    <property type="entry name" value="Periplasmic binding protein-like II"/>
    <property type="match status" value="1"/>
</dbReference>
<dbReference type="InterPro" id="IPR001638">
    <property type="entry name" value="Solute-binding_3/MltF_N"/>
</dbReference>
<evidence type="ECO:0000256" key="8">
    <source>
        <dbReference type="ARBA" id="ARBA00022989"/>
    </source>
</evidence>
<dbReference type="CDD" id="cd06261">
    <property type="entry name" value="TM_PBP2"/>
    <property type="match status" value="1"/>
</dbReference>
<feature type="transmembrane region" description="Helical" evidence="10">
    <location>
        <begin position="491"/>
        <end position="510"/>
    </location>
</feature>
<comment type="function">
    <text evidence="1">Part of the binding-protein-dependent transport system for glutamine; probably responsible for the translocation of the substrate across the membrane.</text>
</comment>
<keyword evidence="7" id="KW-0029">Amino-acid transport</keyword>
<reference evidence="13 14" key="2">
    <citation type="journal article" date="2014" name="PLoS ONE">
        <title>Evolution of mitochondria reconstructed from the energy metabolism of living bacteria.</title>
        <authorList>
            <person name="Degli Esposti M."/>
            <person name="Chouaia B."/>
            <person name="Comandatore F."/>
            <person name="Crotti E."/>
            <person name="Sassera D."/>
            <person name="Lievens P.M."/>
            <person name="Daffonchio D."/>
            <person name="Bandi C."/>
        </authorList>
    </citation>
    <scope>NUCLEOTIDE SEQUENCE [LARGE SCALE GENOMIC DNA]</scope>
    <source>
        <strain evidence="14">AM169</strain>
    </source>
</reference>
<keyword evidence="9 10" id="KW-0472">Membrane</keyword>
<keyword evidence="4 10" id="KW-0813">Transport</keyword>
<dbReference type="InterPro" id="IPR000515">
    <property type="entry name" value="MetI-like"/>
</dbReference>
<dbReference type="Pfam" id="PF00497">
    <property type="entry name" value="SBP_bac_3"/>
    <property type="match status" value="1"/>
</dbReference>
<accession>A0A7U7J242</accession>